<dbReference type="InterPro" id="IPR036291">
    <property type="entry name" value="NAD(P)-bd_dom_sf"/>
</dbReference>
<feature type="domain" description="Enoyl reductase (ER)" evidence="6">
    <location>
        <begin position="25"/>
        <end position="318"/>
    </location>
</feature>
<dbReference type="Pfam" id="PF13602">
    <property type="entry name" value="ADH_zinc_N_2"/>
    <property type="match status" value="1"/>
</dbReference>
<dbReference type="SUPFAM" id="SSF50129">
    <property type="entry name" value="GroES-like"/>
    <property type="match status" value="1"/>
</dbReference>
<evidence type="ECO:0000256" key="4">
    <source>
        <dbReference type="ARBA" id="ARBA00022857"/>
    </source>
</evidence>
<dbReference type="InterPro" id="IPR002364">
    <property type="entry name" value="Quin_OxRdtase/zeta-crystal_CS"/>
</dbReference>
<dbReference type="EC" id="1.-.-.-" evidence="7"/>
<dbReference type="SUPFAM" id="SSF51735">
    <property type="entry name" value="NAD(P)-binding Rossmann-fold domains"/>
    <property type="match status" value="1"/>
</dbReference>
<evidence type="ECO:0000256" key="5">
    <source>
        <dbReference type="ARBA" id="ARBA00022884"/>
    </source>
</evidence>
<reference evidence="8" key="1">
    <citation type="journal article" date="2019" name="Int. J. Syst. Evol. Microbiol.">
        <title>The Global Catalogue of Microorganisms (GCM) 10K type strain sequencing project: providing services to taxonomists for standard genome sequencing and annotation.</title>
        <authorList>
            <consortium name="The Broad Institute Genomics Platform"/>
            <consortium name="The Broad Institute Genome Sequencing Center for Infectious Disease"/>
            <person name="Wu L."/>
            <person name="Ma J."/>
        </authorList>
    </citation>
    <scope>NUCLEOTIDE SEQUENCE [LARGE SCALE GENOMIC DNA]</scope>
    <source>
        <strain evidence="8">CGMCC 1.13574</strain>
    </source>
</reference>
<comment type="caution">
    <text evidence="7">The sequence shown here is derived from an EMBL/GenBank/DDBJ whole genome shotgun (WGS) entry which is preliminary data.</text>
</comment>
<accession>A0ABV9NKX9</accession>
<dbReference type="PROSITE" id="PS01162">
    <property type="entry name" value="QOR_ZETA_CRYSTAL"/>
    <property type="match status" value="1"/>
</dbReference>
<dbReference type="SMART" id="SM00829">
    <property type="entry name" value="PKS_ER"/>
    <property type="match status" value="1"/>
</dbReference>
<comment type="subcellular location">
    <subcellularLocation>
        <location evidence="1">Cytoplasm</location>
    </subcellularLocation>
</comment>
<keyword evidence="7" id="KW-0560">Oxidoreductase</keyword>
<name>A0ABV9NKX9_9GAMM</name>
<organism evidence="7 8">
    <name type="scientific">Coralloluteibacterium thermophilum</name>
    <dbReference type="NCBI Taxonomy" id="2707049"/>
    <lineage>
        <taxon>Bacteria</taxon>
        <taxon>Pseudomonadati</taxon>
        <taxon>Pseudomonadota</taxon>
        <taxon>Gammaproteobacteria</taxon>
        <taxon>Lysobacterales</taxon>
        <taxon>Lysobacteraceae</taxon>
        <taxon>Coralloluteibacterium</taxon>
    </lineage>
</organism>
<evidence type="ECO:0000259" key="6">
    <source>
        <dbReference type="SMART" id="SM00829"/>
    </source>
</evidence>
<keyword evidence="5" id="KW-0694">RNA-binding</keyword>
<sequence>MQAAIPLPSPGTSVRSRAVVYERPGGPEVLRVMRVDTPWPRGREVRVRVVAAGLQPWDLAQRSGWFALGRDDDAFRPRPLGCDFAGIVEAVGDNVRDLLPGDEVLGWSDTGAHREHVVVPEAQLVRRPAGLSWIQAAALVASGQSALAALEALGVAPGDRLLVHGAAGGVGSMAVQLARLRGAQVVGTAREANHDYLRALGATPVRYGEGLLARLHALLPSGADAALDAAGGEAALQASLALVPDPARIGSLVDFARAEAAGARPLRVRCERRRLLALAQFAGSGRLHVHVRRVFDLVDAAAAHRALAQGHGCGKIVLWMGRPAAPAAATRRRHRRLA</sequence>
<dbReference type="EMBL" id="JBHSGG010000021">
    <property type="protein sequence ID" value="MFC4728014.1"/>
    <property type="molecule type" value="Genomic_DNA"/>
</dbReference>
<dbReference type="InterPro" id="IPR020843">
    <property type="entry name" value="ER"/>
</dbReference>
<dbReference type="GO" id="GO:0016491">
    <property type="term" value="F:oxidoreductase activity"/>
    <property type="evidence" value="ECO:0007669"/>
    <property type="project" value="UniProtKB-KW"/>
</dbReference>
<evidence type="ECO:0000256" key="2">
    <source>
        <dbReference type="ARBA" id="ARBA00011881"/>
    </source>
</evidence>
<evidence type="ECO:0000256" key="3">
    <source>
        <dbReference type="ARBA" id="ARBA00022490"/>
    </source>
</evidence>
<proteinExistence type="predicted"/>
<protein>
    <submittedName>
        <fullName evidence="7">NADP-dependent oxidoreductase</fullName>
        <ecNumber evidence="7">1.-.-.-</ecNumber>
    </submittedName>
</protein>
<dbReference type="PANTHER" id="PTHR44154:SF1">
    <property type="entry name" value="QUINONE OXIDOREDUCTASE"/>
    <property type="match status" value="1"/>
</dbReference>
<keyword evidence="3" id="KW-0963">Cytoplasm</keyword>
<dbReference type="InterPro" id="IPR013154">
    <property type="entry name" value="ADH-like_N"/>
</dbReference>
<evidence type="ECO:0000313" key="8">
    <source>
        <dbReference type="Proteomes" id="UP001595892"/>
    </source>
</evidence>
<comment type="subunit">
    <text evidence="2">Homotetramer.</text>
</comment>
<dbReference type="InterPro" id="IPR011032">
    <property type="entry name" value="GroES-like_sf"/>
</dbReference>
<dbReference type="Pfam" id="PF08240">
    <property type="entry name" value="ADH_N"/>
    <property type="match status" value="1"/>
</dbReference>
<evidence type="ECO:0000313" key="7">
    <source>
        <dbReference type="EMBL" id="MFC4728014.1"/>
    </source>
</evidence>
<keyword evidence="4" id="KW-0521">NADP</keyword>
<dbReference type="Proteomes" id="UP001595892">
    <property type="component" value="Unassembled WGS sequence"/>
</dbReference>
<dbReference type="InterPro" id="IPR051603">
    <property type="entry name" value="Zinc-ADH_QOR/CCCR"/>
</dbReference>
<evidence type="ECO:0000256" key="1">
    <source>
        <dbReference type="ARBA" id="ARBA00004496"/>
    </source>
</evidence>
<dbReference type="Gene3D" id="3.90.180.10">
    <property type="entry name" value="Medium-chain alcohol dehydrogenases, catalytic domain"/>
    <property type="match status" value="1"/>
</dbReference>
<gene>
    <name evidence="7" type="ORF">ACFO3Q_07530</name>
</gene>
<keyword evidence="8" id="KW-1185">Reference proteome</keyword>
<dbReference type="PANTHER" id="PTHR44154">
    <property type="entry name" value="QUINONE OXIDOREDUCTASE"/>
    <property type="match status" value="1"/>
</dbReference>
<dbReference type="Gene3D" id="3.40.50.720">
    <property type="entry name" value="NAD(P)-binding Rossmann-like Domain"/>
    <property type="match status" value="1"/>
</dbReference>
<dbReference type="CDD" id="cd05289">
    <property type="entry name" value="MDR_like_2"/>
    <property type="match status" value="1"/>
</dbReference>